<dbReference type="Gene3D" id="3.40.50.1010">
    <property type="entry name" value="5'-nuclease"/>
    <property type="match status" value="1"/>
</dbReference>
<organism evidence="1">
    <name type="scientific">marine sediment metagenome</name>
    <dbReference type="NCBI Taxonomy" id="412755"/>
    <lineage>
        <taxon>unclassified sequences</taxon>
        <taxon>metagenomes</taxon>
        <taxon>ecological metagenomes</taxon>
    </lineage>
</organism>
<dbReference type="AlphaFoldDB" id="A0A0F9TB77"/>
<reference evidence="1" key="1">
    <citation type="journal article" date="2015" name="Nature">
        <title>Complex archaea that bridge the gap between prokaryotes and eukaryotes.</title>
        <authorList>
            <person name="Spang A."/>
            <person name="Saw J.H."/>
            <person name="Jorgensen S.L."/>
            <person name="Zaremba-Niedzwiedzka K."/>
            <person name="Martijn J."/>
            <person name="Lind A.E."/>
            <person name="van Eijk R."/>
            <person name="Schleper C."/>
            <person name="Guy L."/>
            <person name="Ettema T.J."/>
        </authorList>
    </citation>
    <scope>NUCLEOTIDE SEQUENCE</scope>
</reference>
<evidence type="ECO:0008006" key="2">
    <source>
        <dbReference type="Google" id="ProtNLM"/>
    </source>
</evidence>
<name>A0A0F9TB77_9ZZZZ</name>
<dbReference type="SUPFAM" id="SSF88723">
    <property type="entry name" value="PIN domain-like"/>
    <property type="match status" value="1"/>
</dbReference>
<proteinExistence type="predicted"/>
<dbReference type="InterPro" id="IPR029060">
    <property type="entry name" value="PIN-like_dom_sf"/>
</dbReference>
<evidence type="ECO:0000313" key="1">
    <source>
        <dbReference type="EMBL" id="KKN72217.1"/>
    </source>
</evidence>
<dbReference type="EMBL" id="LAZR01000366">
    <property type="protein sequence ID" value="KKN72217.1"/>
    <property type="molecule type" value="Genomic_DNA"/>
</dbReference>
<comment type="caution">
    <text evidence="1">The sequence shown here is derived from an EMBL/GenBank/DDBJ whole genome shotgun (WGS) entry which is preliminary data.</text>
</comment>
<accession>A0A0F9TB77</accession>
<gene>
    <name evidence="1" type="ORF">LCGC14_0412710</name>
</gene>
<protein>
    <recommendedName>
        <fullName evidence="2">PIN domain-containing protein</fullName>
    </recommendedName>
</protein>
<sequence>MKNINSIILDTTYVLPLFGIKIDLSQEFQEEIKLLWKNGIKEYDIFLPSTCLVETVFKLINEYREQNNFSILDRYQLILPTVLNSPINIFSPELNPKASLIASIIRHSGHYDFMDCWITGAAVALDGILLTEDKELVKVLRTIPETKSVIIWSWNELITKAMKKLDT</sequence>